<dbReference type="InterPro" id="IPR029062">
    <property type="entry name" value="Class_I_gatase-like"/>
</dbReference>
<gene>
    <name evidence="2" type="ORF">HMPREF0183_2135</name>
</gene>
<dbReference type="PROSITE" id="PS51273">
    <property type="entry name" value="GATASE_TYPE_1"/>
    <property type="match status" value="1"/>
</dbReference>
<dbReference type="InterPro" id="IPR017926">
    <property type="entry name" value="GATASE"/>
</dbReference>
<dbReference type="AlphaFoldDB" id="D4YQC5"/>
<keyword evidence="2" id="KW-0315">Glutamine amidotransferase</keyword>
<dbReference type="OrthoDB" id="5196541at2"/>
<dbReference type="Gene3D" id="3.40.50.880">
    <property type="match status" value="1"/>
</dbReference>
<dbReference type="CDD" id="cd01741">
    <property type="entry name" value="GATase1_1"/>
    <property type="match status" value="1"/>
</dbReference>
<evidence type="ECO:0000259" key="1">
    <source>
        <dbReference type="Pfam" id="PF00117"/>
    </source>
</evidence>
<protein>
    <submittedName>
        <fullName evidence="2">Class I glutamine amidotransferase</fullName>
    </submittedName>
</protein>
<dbReference type="InterPro" id="IPR044992">
    <property type="entry name" value="ChyE-like"/>
</dbReference>
<dbReference type="Proteomes" id="UP000005714">
    <property type="component" value="Unassembled WGS sequence"/>
</dbReference>
<dbReference type="STRING" id="585530.HMPREF0183_2135"/>
<name>D4YQC5_9MICO</name>
<keyword evidence="2" id="KW-0808">Transferase</keyword>
<organism evidence="2 3">
    <name type="scientific">Brevibacterium mcbrellneri ATCC 49030</name>
    <dbReference type="NCBI Taxonomy" id="585530"/>
    <lineage>
        <taxon>Bacteria</taxon>
        <taxon>Bacillati</taxon>
        <taxon>Actinomycetota</taxon>
        <taxon>Actinomycetes</taxon>
        <taxon>Micrococcales</taxon>
        <taxon>Brevibacteriaceae</taxon>
        <taxon>Brevibacterium</taxon>
    </lineage>
</organism>
<dbReference type="PANTHER" id="PTHR42695">
    <property type="entry name" value="GLUTAMINE AMIDOTRANSFERASE YLR126C-RELATED"/>
    <property type="match status" value="1"/>
</dbReference>
<evidence type="ECO:0000313" key="2">
    <source>
        <dbReference type="EMBL" id="EFG46582.1"/>
    </source>
</evidence>
<dbReference type="eggNOG" id="COG0518">
    <property type="taxonomic scope" value="Bacteria"/>
</dbReference>
<dbReference type="GO" id="GO:0016740">
    <property type="term" value="F:transferase activity"/>
    <property type="evidence" value="ECO:0007669"/>
    <property type="project" value="UniProtKB-KW"/>
</dbReference>
<proteinExistence type="predicted"/>
<feature type="domain" description="Glutamine amidotransferase" evidence="1">
    <location>
        <begin position="23"/>
        <end position="188"/>
    </location>
</feature>
<dbReference type="GO" id="GO:0005829">
    <property type="term" value="C:cytosol"/>
    <property type="evidence" value="ECO:0007669"/>
    <property type="project" value="TreeGrafter"/>
</dbReference>
<accession>D4YQC5</accession>
<sequence length="240" mass="26086">MHTRIVLIEHENGTGPQRFGRWLQDAGAQTEVIRPYKGEKVPEPETFLKGGDGLIVLGGAASACEDAQNPWFRATKKLLVASAEGYFPSLNICLGGQMLAVATGGGIRKRPHPQYGVYTITPLAPCEDDPVWSCLAPSTPVILYHGDEIILPQGATHLASGSDSPNQLFRIGRCAWGTQFHPESTGNQLATWFASNQDASVGSAEIVRAVKAHENEIETAMRPVAEAFVRYCREFREALV</sequence>
<keyword evidence="3" id="KW-1185">Reference proteome</keyword>
<dbReference type="PANTHER" id="PTHR42695:SF5">
    <property type="entry name" value="GLUTAMINE AMIDOTRANSFERASE YLR126C-RELATED"/>
    <property type="match status" value="1"/>
</dbReference>
<dbReference type="RefSeq" id="WP_005885864.1">
    <property type="nucleotide sequence ID" value="NZ_ADNU01000070.1"/>
</dbReference>
<dbReference type="Pfam" id="PF00117">
    <property type="entry name" value="GATase"/>
    <property type="match status" value="1"/>
</dbReference>
<dbReference type="EMBL" id="ADNU01000070">
    <property type="protein sequence ID" value="EFG46582.1"/>
    <property type="molecule type" value="Genomic_DNA"/>
</dbReference>
<comment type="caution">
    <text evidence="2">The sequence shown here is derived from an EMBL/GenBank/DDBJ whole genome shotgun (WGS) entry which is preliminary data.</text>
</comment>
<evidence type="ECO:0000313" key="3">
    <source>
        <dbReference type="Proteomes" id="UP000005714"/>
    </source>
</evidence>
<dbReference type="SUPFAM" id="SSF52317">
    <property type="entry name" value="Class I glutamine amidotransferase-like"/>
    <property type="match status" value="1"/>
</dbReference>
<reference evidence="2 3" key="1">
    <citation type="submission" date="2010-04" db="EMBL/GenBank/DDBJ databases">
        <authorList>
            <person name="Qin X."/>
            <person name="Bachman B."/>
            <person name="Battles P."/>
            <person name="Bell A."/>
            <person name="Bess C."/>
            <person name="Bickham C."/>
            <person name="Chaboub L."/>
            <person name="Chen D."/>
            <person name="Coyle M."/>
            <person name="Deiros D.R."/>
            <person name="Dinh H."/>
            <person name="Forbes L."/>
            <person name="Fowler G."/>
            <person name="Francisco L."/>
            <person name="Fu Q."/>
            <person name="Gubbala S."/>
            <person name="Hale W."/>
            <person name="Han Y."/>
            <person name="Hemphill L."/>
            <person name="Highlander S.K."/>
            <person name="Hirani K."/>
            <person name="Hogues M."/>
            <person name="Jackson L."/>
            <person name="Jakkamsetti A."/>
            <person name="Javaid M."/>
            <person name="Jiang H."/>
            <person name="Korchina V."/>
            <person name="Kovar C."/>
            <person name="Lara F."/>
            <person name="Lee S."/>
            <person name="Mata R."/>
            <person name="Mathew T."/>
            <person name="Moen C."/>
            <person name="Morales K."/>
            <person name="Munidasa M."/>
            <person name="Nazareth L."/>
            <person name="Ngo R."/>
            <person name="Nguyen L."/>
            <person name="Okwuonu G."/>
            <person name="Ongeri F."/>
            <person name="Patil S."/>
            <person name="Petrosino J."/>
            <person name="Pham C."/>
            <person name="Pham P."/>
            <person name="Pu L.-L."/>
            <person name="Puazo M."/>
            <person name="Raj R."/>
            <person name="Reid J."/>
            <person name="Rouhana J."/>
            <person name="Saada N."/>
            <person name="Shang Y."/>
            <person name="Simmons D."/>
            <person name="Thornton R."/>
            <person name="Warren J."/>
            <person name="Weissenberger G."/>
            <person name="Zhang J."/>
            <person name="Zhang L."/>
            <person name="Zhou C."/>
            <person name="Zhu D."/>
            <person name="Muzny D."/>
            <person name="Worley K."/>
            <person name="Gibbs R."/>
        </authorList>
    </citation>
    <scope>NUCLEOTIDE SEQUENCE [LARGE SCALE GENOMIC DNA]</scope>
    <source>
        <strain evidence="2 3">ATCC 49030</strain>
    </source>
</reference>